<comment type="caution">
    <text evidence="2">The sequence shown here is derived from an EMBL/GenBank/DDBJ whole genome shotgun (WGS) entry which is preliminary data.</text>
</comment>
<feature type="compositionally biased region" description="Basic and acidic residues" evidence="1">
    <location>
        <begin position="281"/>
        <end position="293"/>
    </location>
</feature>
<organism evidence="2">
    <name type="scientific">Tanacetum cinerariifolium</name>
    <name type="common">Dalmatian daisy</name>
    <name type="synonym">Chrysanthemum cinerariifolium</name>
    <dbReference type="NCBI Taxonomy" id="118510"/>
    <lineage>
        <taxon>Eukaryota</taxon>
        <taxon>Viridiplantae</taxon>
        <taxon>Streptophyta</taxon>
        <taxon>Embryophyta</taxon>
        <taxon>Tracheophyta</taxon>
        <taxon>Spermatophyta</taxon>
        <taxon>Magnoliopsida</taxon>
        <taxon>eudicotyledons</taxon>
        <taxon>Gunneridae</taxon>
        <taxon>Pentapetalae</taxon>
        <taxon>asterids</taxon>
        <taxon>campanulids</taxon>
        <taxon>Asterales</taxon>
        <taxon>Asteraceae</taxon>
        <taxon>Asteroideae</taxon>
        <taxon>Anthemideae</taxon>
        <taxon>Anthemidinae</taxon>
        <taxon>Tanacetum</taxon>
    </lineage>
</organism>
<feature type="compositionally biased region" description="Basic and acidic residues" evidence="1">
    <location>
        <begin position="59"/>
        <end position="68"/>
    </location>
</feature>
<reference evidence="2" key="1">
    <citation type="journal article" date="2019" name="Sci. Rep.">
        <title>Draft genome of Tanacetum cinerariifolium, the natural source of mosquito coil.</title>
        <authorList>
            <person name="Yamashiro T."/>
            <person name="Shiraishi A."/>
            <person name="Satake H."/>
            <person name="Nakayama K."/>
        </authorList>
    </citation>
    <scope>NUCLEOTIDE SEQUENCE</scope>
</reference>
<feature type="compositionally biased region" description="Basic and acidic residues" evidence="1">
    <location>
        <begin position="26"/>
        <end position="47"/>
    </location>
</feature>
<feature type="compositionally biased region" description="Low complexity" evidence="1">
    <location>
        <begin position="221"/>
        <end position="234"/>
    </location>
</feature>
<feature type="region of interest" description="Disordered" evidence="1">
    <location>
        <begin position="269"/>
        <end position="308"/>
    </location>
</feature>
<sequence length="726" mass="83847">MDDDDEKIEWVDIDKEEEKNDDDDDKSINLKKTDDEETGDKFMHSEEYVQDDDEETDDELVHGDKQVNDDEDEEMTEAEVVESKKGDEEIANTAKAYAEKTEKVKDDTKKAKFPPSSSCLSIQSPSTLTVFVLVIPEPLVLIPIPETPSVTPATTLVPPSFVYTISHVPLKTTTPIPTPPSPLKLHQSRKRDRDDEDPSAGPNQGKKNKRSRTKESKPSKKSSTSKESSKGKSPAKTSKSDKSVIAEELVKEPVFEMAFNNIERTVDDVANDADQPLDDLTQTKDKDPKKDWFKQPPRPPTPDPKWNKRQVVVDQPEHSWSNQMVSAAKDPLTFDELMATPTDFSKYAIIRLKIDNFTQAHLVGPVYELLKGTCTSSIELEYNMEECFKALANKLDWNNTDLRPFDLTKPLPLKGLPDRLTVSAEYFFNNNLEFLKSSDMEKKYTMSITKTKADRYEIVEIEDMVPTLWSATKVGYDKDALKGIKYWGDKHQLCVSVERLHGYGHLDEIMVNRVDRQLYKFKEDDFVDLHLNDIEDMLLFSVQHKLFHLNGNDIVDFIVALRMFIKSLIIKRRVEDLQLSVESYQKKLNITEPQKTFPRIEFKKLYTPSYKPPGVIYEDLNKQKRVIRADELYKFSKGTLNTVHDELYHIILNFFPGYNKEMNRRKWSAIDKRRSELMVELIDKQMRERRIIRNLKRLVGARELEMDYKLMIHTECSSSPISNIIL</sequence>
<feature type="region of interest" description="Disordered" evidence="1">
    <location>
        <begin position="1"/>
        <end position="74"/>
    </location>
</feature>
<proteinExistence type="predicted"/>
<feature type="compositionally biased region" description="Basic and acidic residues" evidence="1">
    <location>
        <begin position="8"/>
        <end position="18"/>
    </location>
</feature>
<accession>A0A6L2JSF8</accession>
<dbReference type="EMBL" id="BKCJ010001177">
    <property type="protein sequence ID" value="GEU39467.1"/>
    <property type="molecule type" value="Genomic_DNA"/>
</dbReference>
<feature type="region of interest" description="Disordered" evidence="1">
    <location>
        <begin position="171"/>
        <end position="244"/>
    </location>
</feature>
<feature type="compositionally biased region" description="Acidic residues" evidence="1">
    <location>
        <begin position="48"/>
        <end position="58"/>
    </location>
</feature>
<gene>
    <name evidence="2" type="ORF">Tci_011445</name>
</gene>
<evidence type="ECO:0000313" key="2">
    <source>
        <dbReference type="EMBL" id="GEU39467.1"/>
    </source>
</evidence>
<name>A0A6L2JSF8_TANCI</name>
<protein>
    <submittedName>
        <fullName evidence="2">Uncharacterized protein</fullName>
    </submittedName>
</protein>
<dbReference type="AlphaFoldDB" id="A0A6L2JSF8"/>
<evidence type="ECO:0000256" key="1">
    <source>
        <dbReference type="SAM" id="MobiDB-lite"/>
    </source>
</evidence>